<keyword evidence="3" id="KW-1185">Reference proteome</keyword>
<dbReference type="RefSeq" id="WP_147372662.1">
    <property type="nucleotide sequence ID" value="NZ_QXDL01000073.1"/>
</dbReference>
<dbReference type="EMBL" id="QXDL01000073">
    <property type="protein sequence ID" value="RIH84478.1"/>
    <property type="molecule type" value="Genomic_DNA"/>
</dbReference>
<keyword evidence="1" id="KW-0472">Membrane</keyword>
<gene>
    <name evidence="2" type="ORF">Mterra_01973</name>
</gene>
<organism evidence="2 3">
    <name type="scientific">Calidithermus terrae</name>
    <dbReference type="NCBI Taxonomy" id="1408545"/>
    <lineage>
        <taxon>Bacteria</taxon>
        <taxon>Thermotogati</taxon>
        <taxon>Deinococcota</taxon>
        <taxon>Deinococci</taxon>
        <taxon>Thermales</taxon>
        <taxon>Thermaceae</taxon>
        <taxon>Calidithermus</taxon>
    </lineage>
</organism>
<protein>
    <recommendedName>
        <fullName evidence="4">Carboxypeptidase regulatory-like domain-containing protein</fullName>
    </recommendedName>
</protein>
<feature type="transmembrane region" description="Helical" evidence="1">
    <location>
        <begin position="44"/>
        <end position="73"/>
    </location>
</feature>
<keyword evidence="1" id="KW-0812">Transmembrane</keyword>
<evidence type="ECO:0000313" key="3">
    <source>
        <dbReference type="Proteomes" id="UP000265715"/>
    </source>
</evidence>
<proteinExistence type="predicted"/>
<feature type="transmembrane region" description="Helical" evidence="1">
    <location>
        <begin position="80"/>
        <end position="97"/>
    </location>
</feature>
<dbReference type="AlphaFoldDB" id="A0A399EKH0"/>
<accession>A0A399EKH0</accession>
<keyword evidence="1" id="KW-1133">Transmembrane helix</keyword>
<evidence type="ECO:0000313" key="2">
    <source>
        <dbReference type="EMBL" id="RIH84478.1"/>
    </source>
</evidence>
<comment type="caution">
    <text evidence="2">The sequence shown here is derived from an EMBL/GenBank/DDBJ whole genome shotgun (WGS) entry which is preliminary data.</text>
</comment>
<name>A0A399EKH0_9DEIN</name>
<evidence type="ECO:0000256" key="1">
    <source>
        <dbReference type="SAM" id="Phobius"/>
    </source>
</evidence>
<dbReference type="Proteomes" id="UP000265715">
    <property type="component" value="Unassembled WGS sequence"/>
</dbReference>
<reference evidence="2 3" key="1">
    <citation type="submission" date="2018-08" db="EMBL/GenBank/DDBJ databases">
        <title>Meiothermus terrae DSM 26712 genome sequencing project.</title>
        <authorList>
            <person name="Da Costa M.S."/>
            <person name="Albuquerque L."/>
            <person name="Raposo P."/>
            <person name="Froufe H.J.C."/>
            <person name="Barroso C.S."/>
            <person name="Egas C."/>
        </authorList>
    </citation>
    <scope>NUCLEOTIDE SEQUENCE [LARGE SCALE GENOMIC DNA]</scope>
    <source>
        <strain evidence="2 3">DSM 26712</strain>
    </source>
</reference>
<sequence length="248" mass="26287">MARTAAVTPAWSLAGAGAVGAFVAVLSDLIGQRTNSTVFQAAQVLGSLGLAFVSPLLAAGLFIVLGALLALILEANSTKTAFYIGTAILATIMNLVPRQAPPPLPADPSNTGLGGLQATLPAPGQRSSLAPGAQALRGAAEVRVRLSFEAAPPQSLTVTLETPYGQPLHRSVIRPQGFTFYHDPGRYVLEFAAEGYSLTRCLLELSPDRRYAVELRLRTSRVPLFAQQLVQMTFRPEPCPVRLIADSR</sequence>
<evidence type="ECO:0008006" key="4">
    <source>
        <dbReference type="Google" id="ProtNLM"/>
    </source>
</evidence>